<dbReference type="EMBL" id="JAAQHG020000011">
    <property type="protein sequence ID" value="KAL1587171.1"/>
    <property type="molecule type" value="Genomic_DNA"/>
</dbReference>
<feature type="domain" description="Methyltransferase" evidence="2">
    <location>
        <begin position="213"/>
        <end position="312"/>
    </location>
</feature>
<feature type="region of interest" description="Disordered" evidence="1">
    <location>
        <begin position="32"/>
        <end position="103"/>
    </location>
</feature>
<feature type="region of interest" description="Disordered" evidence="1">
    <location>
        <begin position="121"/>
        <end position="151"/>
    </location>
</feature>
<evidence type="ECO:0000256" key="1">
    <source>
        <dbReference type="SAM" id="MobiDB-lite"/>
    </source>
</evidence>
<gene>
    <name evidence="3" type="ORF">WHR41_04312</name>
</gene>
<organism evidence="3 4">
    <name type="scientific">Cladosporium halotolerans</name>
    <dbReference type="NCBI Taxonomy" id="1052096"/>
    <lineage>
        <taxon>Eukaryota</taxon>
        <taxon>Fungi</taxon>
        <taxon>Dikarya</taxon>
        <taxon>Ascomycota</taxon>
        <taxon>Pezizomycotina</taxon>
        <taxon>Dothideomycetes</taxon>
        <taxon>Dothideomycetidae</taxon>
        <taxon>Cladosporiales</taxon>
        <taxon>Cladosporiaceae</taxon>
        <taxon>Cladosporium</taxon>
    </lineage>
</organism>
<feature type="compositionally biased region" description="Low complexity" evidence="1">
    <location>
        <begin position="128"/>
        <end position="148"/>
    </location>
</feature>
<evidence type="ECO:0000313" key="3">
    <source>
        <dbReference type="EMBL" id="KAL1587171.1"/>
    </source>
</evidence>
<dbReference type="RefSeq" id="XP_069230276.1">
    <property type="nucleotide sequence ID" value="XM_069372918.1"/>
</dbReference>
<dbReference type="GeneID" id="96005756"/>
<dbReference type="SUPFAM" id="SSF53335">
    <property type="entry name" value="S-adenosyl-L-methionine-dependent methyltransferases"/>
    <property type="match status" value="1"/>
</dbReference>
<feature type="region of interest" description="Disordered" evidence="1">
    <location>
        <begin position="420"/>
        <end position="446"/>
    </location>
</feature>
<dbReference type="AlphaFoldDB" id="A0AB34KTT0"/>
<dbReference type="InterPro" id="IPR041698">
    <property type="entry name" value="Methyltransf_25"/>
</dbReference>
<evidence type="ECO:0000313" key="4">
    <source>
        <dbReference type="Proteomes" id="UP000803884"/>
    </source>
</evidence>
<evidence type="ECO:0000259" key="2">
    <source>
        <dbReference type="Pfam" id="PF13649"/>
    </source>
</evidence>
<feature type="compositionally biased region" description="Low complexity" evidence="1">
    <location>
        <begin position="64"/>
        <end position="76"/>
    </location>
</feature>
<dbReference type="PANTHER" id="PTHR43591:SF50">
    <property type="entry name" value="METHYLTRANSFERASE DOMAIN-CONTAINING PROTEIN-RELATED"/>
    <property type="match status" value="1"/>
</dbReference>
<sequence length="520" mass="57890">MEGMVLAPLGVSSTIAAEERRIIEQRVQQRLREKQREKDLAKEQSDWLERTATHASAGSDLSRASSESATSYYFSSNRHHHHPHHRRRGGDALAGDAPAVHHPSDMMQTTRTATINSAAAPNNGMLASTSSGSTGSSTQPQQQQQQQQDLAADLARDPYELRHGRRYLRDLAYPLPVDLPEIQRQNLRTLLGCSIFGRAVCAPPVSKKVPQKVLEVGCGSAYWSARCHEYFSTLGYRNVSFTGLDVAPLPPDLRKQGVNWTFVQHDMRRNPWPFDDEEFDLIMLKDLSLVVPLGTASQHFLDECIRLLKVGGTLEMWESDHVLRSLLPHPPAPHSKQRAEHDMAVQTGTFLIGPGTPFAPAQNKYLSHANTWIGEALDRRKLPPMPCSRVAQVLYQEPETLGDIGIRRVAIPLGELRWERDRSNSGQGDDVPPAGAGKGKHREHNLSPDQVALRQTALLSVVQMIESLEPLLKEVSGKNSEEWGYWWASMMADLMDPSRGAISGECLEIGAWWATKIANE</sequence>
<reference evidence="3 4" key="1">
    <citation type="journal article" date="2020" name="Microbiol. Resour. Announc.">
        <title>Draft Genome Sequence of a Cladosporium Species Isolated from the Mesophotic Ascidian Didemnum maculosum.</title>
        <authorList>
            <person name="Gioti A."/>
            <person name="Siaperas R."/>
            <person name="Nikolaivits E."/>
            <person name="Le Goff G."/>
            <person name="Ouazzani J."/>
            <person name="Kotoulas G."/>
            <person name="Topakas E."/>
        </authorList>
    </citation>
    <scope>NUCLEOTIDE SEQUENCE [LARGE SCALE GENOMIC DNA]</scope>
    <source>
        <strain evidence="3 4">TM138-S3</strain>
    </source>
</reference>
<dbReference type="Proteomes" id="UP000803884">
    <property type="component" value="Unassembled WGS sequence"/>
</dbReference>
<accession>A0AB34KTT0</accession>
<dbReference type="PANTHER" id="PTHR43591">
    <property type="entry name" value="METHYLTRANSFERASE"/>
    <property type="match status" value="1"/>
</dbReference>
<name>A0AB34KTT0_9PEZI</name>
<protein>
    <recommendedName>
        <fullName evidence="2">Methyltransferase domain-containing protein</fullName>
    </recommendedName>
</protein>
<proteinExistence type="predicted"/>
<dbReference type="Pfam" id="PF13649">
    <property type="entry name" value="Methyltransf_25"/>
    <property type="match status" value="1"/>
</dbReference>
<feature type="compositionally biased region" description="Basic and acidic residues" evidence="1">
    <location>
        <begin position="32"/>
        <end position="52"/>
    </location>
</feature>
<dbReference type="Gene3D" id="3.40.50.150">
    <property type="entry name" value="Vaccinia Virus protein VP39"/>
    <property type="match status" value="1"/>
</dbReference>
<keyword evidence="4" id="KW-1185">Reference proteome</keyword>
<dbReference type="InterPro" id="IPR029063">
    <property type="entry name" value="SAM-dependent_MTases_sf"/>
</dbReference>
<dbReference type="CDD" id="cd02440">
    <property type="entry name" value="AdoMet_MTases"/>
    <property type="match status" value="1"/>
</dbReference>
<feature type="compositionally biased region" description="Basic residues" evidence="1">
    <location>
        <begin position="77"/>
        <end position="88"/>
    </location>
</feature>
<comment type="caution">
    <text evidence="3">The sequence shown here is derived from an EMBL/GenBank/DDBJ whole genome shotgun (WGS) entry which is preliminary data.</text>
</comment>